<proteinExistence type="predicted"/>
<evidence type="ECO:0000259" key="3">
    <source>
        <dbReference type="PROSITE" id="PS51371"/>
    </source>
</evidence>
<dbReference type="InterPro" id="IPR051257">
    <property type="entry name" value="Diverse_CBS-Domain"/>
</dbReference>
<name>A0ABT5VMY9_9BACI</name>
<accession>A0ABT5VMY9</accession>
<evidence type="ECO:0000313" key="4">
    <source>
        <dbReference type="EMBL" id="MDE5415634.1"/>
    </source>
</evidence>
<organism evidence="4 5">
    <name type="scientific">Alkalihalobacterium chitinilyticum</name>
    <dbReference type="NCBI Taxonomy" id="2980103"/>
    <lineage>
        <taxon>Bacteria</taxon>
        <taxon>Bacillati</taxon>
        <taxon>Bacillota</taxon>
        <taxon>Bacilli</taxon>
        <taxon>Bacillales</taxon>
        <taxon>Bacillaceae</taxon>
        <taxon>Alkalihalobacterium</taxon>
    </lineage>
</organism>
<dbReference type="RefSeq" id="WP_275120235.1">
    <property type="nucleotide sequence ID" value="NZ_JAOTPO010000018.1"/>
</dbReference>
<dbReference type="InterPro" id="IPR000644">
    <property type="entry name" value="CBS_dom"/>
</dbReference>
<dbReference type="SUPFAM" id="SSF54631">
    <property type="entry name" value="CBS-domain pair"/>
    <property type="match status" value="1"/>
</dbReference>
<dbReference type="SMART" id="SM00116">
    <property type="entry name" value="CBS"/>
    <property type="match status" value="2"/>
</dbReference>
<evidence type="ECO:0000313" key="5">
    <source>
        <dbReference type="Proteomes" id="UP001148125"/>
    </source>
</evidence>
<protein>
    <submittedName>
        <fullName evidence="4">CBS domain-containing protein</fullName>
    </submittedName>
</protein>
<dbReference type="Gene3D" id="3.10.580.10">
    <property type="entry name" value="CBS-domain"/>
    <property type="match status" value="1"/>
</dbReference>
<gene>
    <name evidence="4" type="ORF">N7Z68_20000</name>
</gene>
<keyword evidence="5" id="KW-1185">Reference proteome</keyword>
<dbReference type="PANTHER" id="PTHR43080">
    <property type="entry name" value="CBS DOMAIN-CONTAINING PROTEIN CBSX3, MITOCHONDRIAL"/>
    <property type="match status" value="1"/>
</dbReference>
<comment type="caution">
    <text evidence="4">The sequence shown here is derived from an EMBL/GenBank/DDBJ whole genome shotgun (WGS) entry which is preliminary data.</text>
</comment>
<reference evidence="4" key="1">
    <citation type="submission" date="2024-05" db="EMBL/GenBank/DDBJ databases">
        <title>Alkalihalobacillus sp. strain MEB203 novel alkaliphilic bacterium from Lonar Lake, India.</title>
        <authorList>
            <person name="Joshi A."/>
            <person name="Thite S."/>
            <person name="Mengade P."/>
        </authorList>
    </citation>
    <scope>NUCLEOTIDE SEQUENCE</scope>
    <source>
        <strain evidence="4">MEB 203</strain>
    </source>
</reference>
<dbReference type="EMBL" id="JAOTPO010000018">
    <property type="protein sequence ID" value="MDE5415634.1"/>
    <property type="molecule type" value="Genomic_DNA"/>
</dbReference>
<dbReference type="Proteomes" id="UP001148125">
    <property type="component" value="Unassembled WGS sequence"/>
</dbReference>
<dbReference type="PANTHER" id="PTHR43080:SF2">
    <property type="entry name" value="CBS DOMAIN-CONTAINING PROTEIN"/>
    <property type="match status" value="1"/>
</dbReference>
<dbReference type="PROSITE" id="PS51371">
    <property type="entry name" value="CBS"/>
    <property type="match status" value="2"/>
</dbReference>
<sequence length="145" mass="16229">MPQISEFYQSITKTASTVLLDDSIDAIIKKIVNRDPVNRSVYVVNEQAKLFGIITLKELFQILAVRGGVDRCKSYSPGRLLEWVSPTSTANDLMRSPVSVKLTDSLEYALELFVKHDLEEIPVVNENGIVIGDLDAFEIIRAMND</sequence>
<evidence type="ECO:0000256" key="2">
    <source>
        <dbReference type="PROSITE-ProRule" id="PRU00703"/>
    </source>
</evidence>
<feature type="domain" description="CBS" evidence="3">
    <location>
        <begin position="93"/>
        <end position="145"/>
    </location>
</feature>
<keyword evidence="1 2" id="KW-0129">CBS domain</keyword>
<feature type="domain" description="CBS" evidence="3">
    <location>
        <begin position="11"/>
        <end position="71"/>
    </location>
</feature>
<dbReference type="InterPro" id="IPR046342">
    <property type="entry name" value="CBS_dom_sf"/>
</dbReference>
<dbReference type="Pfam" id="PF00571">
    <property type="entry name" value="CBS"/>
    <property type="match status" value="2"/>
</dbReference>
<evidence type="ECO:0000256" key="1">
    <source>
        <dbReference type="ARBA" id="ARBA00023122"/>
    </source>
</evidence>